<accession>A0A9C6TG42</accession>
<keyword evidence="3" id="KW-1185">Reference proteome</keyword>
<evidence type="ECO:0000313" key="3">
    <source>
        <dbReference type="Proteomes" id="UP000515211"/>
    </source>
</evidence>
<dbReference type="InterPro" id="IPR029039">
    <property type="entry name" value="Flavoprotein-like_sf"/>
</dbReference>
<comment type="similarity">
    <text evidence="1">Belongs to the WrbA family.</text>
</comment>
<dbReference type="GO" id="GO:0016020">
    <property type="term" value="C:membrane"/>
    <property type="evidence" value="ECO:0007669"/>
    <property type="project" value="TreeGrafter"/>
</dbReference>
<organism evidence="3 4">
    <name type="scientific">Arachis duranensis</name>
    <name type="common">Wild peanut</name>
    <dbReference type="NCBI Taxonomy" id="130453"/>
    <lineage>
        <taxon>Eukaryota</taxon>
        <taxon>Viridiplantae</taxon>
        <taxon>Streptophyta</taxon>
        <taxon>Embryophyta</taxon>
        <taxon>Tracheophyta</taxon>
        <taxon>Spermatophyta</taxon>
        <taxon>Magnoliopsida</taxon>
        <taxon>eudicotyledons</taxon>
        <taxon>Gunneridae</taxon>
        <taxon>Pentapetalae</taxon>
        <taxon>rosids</taxon>
        <taxon>fabids</taxon>
        <taxon>Fabales</taxon>
        <taxon>Fabaceae</taxon>
        <taxon>Papilionoideae</taxon>
        <taxon>50 kb inversion clade</taxon>
        <taxon>dalbergioids sensu lato</taxon>
        <taxon>Dalbergieae</taxon>
        <taxon>Pterocarpus clade</taxon>
        <taxon>Arachis</taxon>
    </lineage>
</organism>
<proteinExistence type="inferred from homology"/>
<gene>
    <name evidence="4" type="primary">LOC107465467</name>
</gene>
<dbReference type="Gene3D" id="3.40.50.360">
    <property type="match status" value="1"/>
</dbReference>
<dbReference type="GeneID" id="107465467"/>
<feature type="region of interest" description="Disordered" evidence="2">
    <location>
        <begin position="1"/>
        <end position="24"/>
    </location>
</feature>
<dbReference type="SUPFAM" id="SSF52218">
    <property type="entry name" value="Flavoproteins"/>
    <property type="match status" value="1"/>
</dbReference>
<protein>
    <submittedName>
        <fullName evidence="4">NAD(P)H dehydrogenase (Quinone) FQR1-like</fullName>
    </submittedName>
</protein>
<dbReference type="PANTHER" id="PTHR30546:SF23">
    <property type="entry name" value="FLAVOPROTEIN-LIKE PROTEIN YCP4-RELATED"/>
    <property type="match status" value="1"/>
</dbReference>
<evidence type="ECO:0000256" key="2">
    <source>
        <dbReference type="SAM" id="MobiDB-lite"/>
    </source>
</evidence>
<reference evidence="3" key="1">
    <citation type="journal article" date="2016" name="Nat. Genet.">
        <title>The genome sequences of Arachis duranensis and Arachis ipaensis, the diploid ancestors of cultivated peanut.</title>
        <authorList>
            <person name="Bertioli D.J."/>
            <person name="Cannon S.B."/>
            <person name="Froenicke L."/>
            <person name="Huang G."/>
            <person name="Farmer A.D."/>
            <person name="Cannon E.K."/>
            <person name="Liu X."/>
            <person name="Gao D."/>
            <person name="Clevenger J."/>
            <person name="Dash S."/>
            <person name="Ren L."/>
            <person name="Moretzsohn M.C."/>
            <person name="Shirasawa K."/>
            <person name="Huang W."/>
            <person name="Vidigal B."/>
            <person name="Abernathy B."/>
            <person name="Chu Y."/>
            <person name="Niederhuth C.E."/>
            <person name="Umale P."/>
            <person name="Araujo A.C."/>
            <person name="Kozik A."/>
            <person name="Kim K.D."/>
            <person name="Burow M.D."/>
            <person name="Varshney R.K."/>
            <person name="Wang X."/>
            <person name="Zhang X."/>
            <person name="Barkley N."/>
            <person name="Guimaraes P.M."/>
            <person name="Isobe S."/>
            <person name="Guo B."/>
            <person name="Liao B."/>
            <person name="Stalker H.T."/>
            <person name="Schmitz R.J."/>
            <person name="Scheffler B.E."/>
            <person name="Leal-Bertioli S.C."/>
            <person name="Xun X."/>
            <person name="Jackson S.A."/>
            <person name="Michelmore R."/>
            <person name="Ozias-Akins P."/>
        </authorList>
    </citation>
    <scope>NUCLEOTIDE SEQUENCE [LARGE SCALE GENOMIC DNA]</scope>
    <source>
        <strain evidence="3">cv. V14167</strain>
    </source>
</reference>
<evidence type="ECO:0000313" key="4">
    <source>
        <dbReference type="RefSeq" id="XP_052107684.1"/>
    </source>
</evidence>
<dbReference type="Proteomes" id="UP000515211">
    <property type="component" value="Chromosome 1"/>
</dbReference>
<dbReference type="RefSeq" id="XP_052107684.1">
    <property type="nucleotide sequence ID" value="XM_052251724.1"/>
</dbReference>
<dbReference type="PANTHER" id="PTHR30546">
    <property type="entry name" value="FLAVODOXIN-RELATED PROTEIN WRBA-RELATED"/>
    <property type="match status" value="1"/>
</dbReference>
<reference evidence="4" key="2">
    <citation type="submission" date="2025-08" db="UniProtKB">
        <authorList>
            <consortium name="RefSeq"/>
        </authorList>
    </citation>
    <scope>IDENTIFICATION</scope>
    <source>
        <tissue evidence="4">Whole plant</tissue>
    </source>
</reference>
<sequence>MPPATTVQQCGHRPLAPQPPPHTAAITASSTAAATSALTCKPIGLSYRTGLLGGGQETTPLTAITMLAHHEMIYVPIRYTFHHCMFEMEEVKGGSPYGAGTYAGDVTRQVSKIELLQAFHQKNIFATITKKLKDAA</sequence>
<name>A0A9C6TG42_ARADU</name>
<evidence type="ECO:0000256" key="1">
    <source>
        <dbReference type="ARBA" id="ARBA00006961"/>
    </source>
</evidence>
<dbReference type="GO" id="GO:0003955">
    <property type="term" value="F:NAD(P)H dehydrogenase (quinone) activity"/>
    <property type="evidence" value="ECO:0007669"/>
    <property type="project" value="TreeGrafter"/>
</dbReference>
<dbReference type="KEGG" id="adu:107465467"/>
<dbReference type="AlphaFoldDB" id="A0A9C6TG42"/>